<dbReference type="PANTHER" id="PTHR10582:SF2">
    <property type="entry name" value="INACTIVE"/>
    <property type="match status" value="1"/>
</dbReference>
<evidence type="ECO:0008006" key="6">
    <source>
        <dbReference type="Google" id="ProtNLM"/>
    </source>
</evidence>
<dbReference type="AlphaFoldDB" id="A0A433DNM8"/>
<protein>
    <recommendedName>
        <fullName evidence="6">Ion transport domain-containing protein</fullName>
    </recommendedName>
</protein>
<evidence type="ECO:0000256" key="2">
    <source>
        <dbReference type="SAM" id="Phobius"/>
    </source>
</evidence>
<organism evidence="4 5">
    <name type="scientific">Jimgerdemannia flammicorona</name>
    <dbReference type="NCBI Taxonomy" id="994334"/>
    <lineage>
        <taxon>Eukaryota</taxon>
        <taxon>Fungi</taxon>
        <taxon>Fungi incertae sedis</taxon>
        <taxon>Mucoromycota</taxon>
        <taxon>Mucoromycotina</taxon>
        <taxon>Endogonomycetes</taxon>
        <taxon>Endogonales</taxon>
        <taxon>Endogonaceae</taxon>
        <taxon>Jimgerdemannia</taxon>
    </lineage>
</organism>
<dbReference type="GO" id="GO:0005886">
    <property type="term" value="C:plasma membrane"/>
    <property type="evidence" value="ECO:0007669"/>
    <property type="project" value="TreeGrafter"/>
</dbReference>
<dbReference type="OrthoDB" id="27823at2759"/>
<proteinExistence type="predicted"/>
<sequence>MIPFLVVLAVELLAFTQAFYVFVRHASPQMDPNSLITGTVGNTMFNGTISPYDPTGKNFSQDFLTELYNTFSFTSQNFQTIELFEPNCFLAIITVTFALVINVLLMNVLIALLNNVYTEALKSGQRLWLLLFVEIVTDIELSWCLGVR</sequence>
<dbReference type="Proteomes" id="UP000268093">
    <property type="component" value="Unassembled WGS sequence"/>
</dbReference>
<keyword evidence="3" id="KW-0732">Signal</keyword>
<dbReference type="EMBL" id="RBNI01000051">
    <property type="protein sequence ID" value="RUP52345.1"/>
    <property type="molecule type" value="Genomic_DNA"/>
</dbReference>
<keyword evidence="2" id="KW-1133">Transmembrane helix</keyword>
<reference evidence="4 5" key="1">
    <citation type="journal article" date="2018" name="New Phytol.">
        <title>Phylogenomics of Endogonaceae and evolution of mycorrhizas within Mucoromycota.</title>
        <authorList>
            <person name="Chang Y."/>
            <person name="Desiro A."/>
            <person name="Na H."/>
            <person name="Sandor L."/>
            <person name="Lipzen A."/>
            <person name="Clum A."/>
            <person name="Barry K."/>
            <person name="Grigoriev I.V."/>
            <person name="Martin F.M."/>
            <person name="Stajich J.E."/>
            <person name="Smith M.E."/>
            <person name="Bonito G."/>
            <person name="Spatafora J.W."/>
        </authorList>
    </citation>
    <scope>NUCLEOTIDE SEQUENCE [LARGE SCALE GENOMIC DNA]</scope>
    <source>
        <strain evidence="4 5">GMNB39</strain>
    </source>
</reference>
<keyword evidence="1" id="KW-0677">Repeat</keyword>
<feature type="chain" id="PRO_5019018697" description="Ion transport domain-containing protein" evidence="3">
    <location>
        <begin position="19"/>
        <end position="148"/>
    </location>
</feature>
<keyword evidence="2" id="KW-0812">Transmembrane</keyword>
<name>A0A433DNM8_9FUNG</name>
<feature type="non-terminal residue" evidence="4">
    <location>
        <position position="148"/>
    </location>
</feature>
<accession>A0A433DNM8</accession>
<evidence type="ECO:0000313" key="5">
    <source>
        <dbReference type="Proteomes" id="UP000268093"/>
    </source>
</evidence>
<dbReference type="PANTHER" id="PTHR10582">
    <property type="entry name" value="TRANSIENT RECEPTOR POTENTIAL ION CHANNEL PROTEIN"/>
    <property type="match status" value="1"/>
</dbReference>
<comment type="caution">
    <text evidence="4">The sequence shown here is derived from an EMBL/GenBank/DDBJ whole genome shotgun (WGS) entry which is preliminary data.</text>
</comment>
<dbReference type="InterPro" id="IPR024862">
    <property type="entry name" value="TRPV"/>
</dbReference>
<keyword evidence="5" id="KW-1185">Reference proteome</keyword>
<feature type="signal peptide" evidence="3">
    <location>
        <begin position="1"/>
        <end position="18"/>
    </location>
</feature>
<evidence type="ECO:0000313" key="4">
    <source>
        <dbReference type="EMBL" id="RUP52345.1"/>
    </source>
</evidence>
<gene>
    <name evidence="4" type="ORF">BC936DRAFT_146267</name>
</gene>
<evidence type="ECO:0000256" key="3">
    <source>
        <dbReference type="SAM" id="SignalP"/>
    </source>
</evidence>
<evidence type="ECO:0000256" key="1">
    <source>
        <dbReference type="ARBA" id="ARBA00022737"/>
    </source>
</evidence>
<dbReference type="GO" id="GO:0098703">
    <property type="term" value="P:calcium ion import across plasma membrane"/>
    <property type="evidence" value="ECO:0007669"/>
    <property type="project" value="TreeGrafter"/>
</dbReference>
<keyword evidence="2" id="KW-0472">Membrane</keyword>
<dbReference type="GO" id="GO:0005262">
    <property type="term" value="F:calcium channel activity"/>
    <property type="evidence" value="ECO:0007669"/>
    <property type="project" value="TreeGrafter"/>
</dbReference>
<feature type="transmembrane region" description="Helical" evidence="2">
    <location>
        <begin position="89"/>
        <end position="113"/>
    </location>
</feature>